<accession>A0ABU4VLY8</accession>
<dbReference type="InterPro" id="IPR057326">
    <property type="entry name" value="KR_dom"/>
</dbReference>
<dbReference type="InterPro" id="IPR020904">
    <property type="entry name" value="Sc_DH/Rdtase_CS"/>
</dbReference>
<dbReference type="NCBIfam" id="NF009466">
    <property type="entry name" value="PRK12826.1-2"/>
    <property type="match status" value="1"/>
</dbReference>
<keyword evidence="4" id="KW-1185">Reference proteome</keyword>
<dbReference type="EC" id="1.1.1.100" evidence="3"/>
<dbReference type="PROSITE" id="PS00061">
    <property type="entry name" value="ADH_SHORT"/>
    <property type="match status" value="1"/>
</dbReference>
<protein>
    <submittedName>
        <fullName evidence="3">3-oxoacyl-ACP reductase FabG</fullName>
        <ecNumber evidence="3">1.1.1.100</ecNumber>
    </submittedName>
</protein>
<dbReference type="GO" id="GO:0004316">
    <property type="term" value="F:3-oxoacyl-[acyl-carrier-protein] reductase (NADPH) activity"/>
    <property type="evidence" value="ECO:0007669"/>
    <property type="project" value="UniProtKB-EC"/>
</dbReference>
<dbReference type="Pfam" id="PF13561">
    <property type="entry name" value="adh_short_C2"/>
    <property type="match status" value="1"/>
</dbReference>
<dbReference type="InterPro" id="IPR036291">
    <property type="entry name" value="NAD(P)-bd_dom_sf"/>
</dbReference>
<organism evidence="3 4">
    <name type="scientific">Patulibacter brassicae</name>
    <dbReference type="NCBI Taxonomy" id="1705717"/>
    <lineage>
        <taxon>Bacteria</taxon>
        <taxon>Bacillati</taxon>
        <taxon>Actinomycetota</taxon>
        <taxon>Thermoleophilia</taxon>
        <taxon>Solirubrobacterales</taxon>
        <taxon>Patulibacteraceae</taxon>
        <taxon>Patulibacter</taxon>
    </lineage>
</organism>
<feature type="domain" description="Ketoreductase" evidence="2">
    <location>
        <begin position="16"/>
        <end position="224"/>
    </location>
</feature>
<dbReference type="Proteomes" id="UP001277761">
    <property type="component" value="Unassembled WGS sequence"/>
</dbReference>
<dbReference type="EMBL" id="JAXAVX010000009">
    <property type="protein sequence ID" value="MDX8152862.1"/>
    <property type="molecule type" value="Genomic_DNA"/>
</dbReference>
<comment type="caution">
    <text evidence="3">The sequence shown here is derived from an EMBL/GenBank/DDBJ whole genome shotgun (WGS) entry which is preliminary data.</text>
</comment>
<dbReference type="PRINTS" id="PR00080">
    <property type="entry name" value="SDRFAMILY"/>
</dbReference>
<comment type="similarity">
    <text evidence="1">Belongs to the short-chain dehydrogenases/reductases (SDR) family.</text>
</comment>
<evidence type="ECO:0000256" key="1">
    <source>
        <dbReference type="ARBA" id="ARBA00006484"/>
    </source>
</evidence>
<dbReference type="SMART" id="SM00822">
    <property type="entry name" value="PKS_KR"/>
    <property type="match status" value="1"/>
</dbReference>
<dbReference type="InterPro" id="IPR002347">
    <property type="entry name" value="SDR_fam"/>
</dbReference>
<gene>
    <name evidence="3" type="primary">fabG</name>
    <name evidence="3" type="ORF">SK069_14770</name>
</gene>
<sequence>MSPKERPWPPARPEDGCALVTGASGAIGAATAQALAAQGWPVAVHYGGRRERAQVVLDAIEAAGGTGALVGADLADPAAAQALLDEATEALGPVRVLVNNAGITRDNLALQISDEDWQDVIDVDLSAAFRLLRAALKPMVRARWGRIVNVSSLNALRNSPGQANYAAAKAGLLGMTRSVAAEVARRNITVNAVAPGYIESEMTEGLDEIKQFIPMRRSGQPEEVAAAIAFLASPEASYITGSTLKIDGGLGG</sequence>
<dbReference type="SUPFAM" id="SSF51735">
    <property type="entry name" value="NAD(P)-binding Rossmann-fold domains"/>
    <property type="match status" value="1"/>
</dbReference>
<evidence type="ECO:0000313" key="4">
    <source>
        <dbReference type="Proteomes" id="UP001277761"/>
    </source>
</evidence>
<dbReference type="PANTHER" id="PTHR42879:SF2">
    <property type="entry name" value="3-OXOACYL-[ACYL-CARRIER-PROTEIN] REDUCTASE FABG"/>
    <property type="match status" value="1"/>
</dbReference>
<dbReference type="RefSeq" id="WP_319955017.1">
    <property type="nucleotide sequence ID" value="NZ_JAXAVX010000009.1"/>
</dbReference>
<evidence type="ECO:0000259" key="2">
    <source>
        <dbReference type="SMART" id="SM00822"/>
    </source>
</evidence>
<dbReference type="InterPro" id="IPR050259">
    <property type="entry name" value="SDR"/>
</dbReference>
<evidence type="ECO:0000313" key="3">
    <source>
        <dbReference type="EMBL" id="MDX8152862.1"/>
    </source>
</evidence>
<dbReference type="PRINTS" id="PR00081">
    <property type="entry name" value="GDHRDH"/>
</dbReference>
<proteinExistence type="inferred from homology"/>
<dbReference type="PANTHER" id="PTHR42879">
    <property type="entry name" value="3-OXOACYL-(ACYL-CARRIER-PROTEIN) REDUCTASE"/>
    <property type="match status" value="1"/>
</dbReference>
<keyword evidence="3" id="KW-0560">Oxidoreductase</keyword>
<dbReference type="Gene3D" id="3.40.50.720">
    <property type="entry name" value="NAD(P)-binding Rossmann-like Domain"/>
    <property type="match status" value="1"/>
</dbReference>
<reference evidence="3 4" key="1">
    <citation type="submission" date="2023-11" db="EMBL/GenBank/DDBJ databases">
        <authorList>
            <person name="Xu M."/>
            <person name="Jiang T."/>
        </authorList>
    </citation>
    <scope>NUCLEOTIDE SEQUENCE [LARGE SCALE GENOMIC DNA]</scope>
    <source>
        <strain evidence="3 4">SD</strain>
    </source>
</reference>
<name>A0ABU4VLY8_9ACTN</name>